<protein>
    <recommendedName>
        <fullName evidence="1">FAS1 domain-containing protein</fullName>
    </recommendedName>
</protein>
<keyword evidence="3" id="KW-1185">Reference proteome</keyword>
<feature type="domain" description="FAS1" evidence="1">
    <location>
        <begin position="8"/>
        <end position="154"/>
    </location>
</feature>
<dbReference type="PROSITE" id="PS50213">
    <property type="entry name" value="FAS1"/>
    <property type="match status" value="1"/>
</dbReference>
<dbReference type="AlphaFoldDB" id="A0AAD9IL18"/>
<sequence>MMLAVCQAQVAEPGSTPQTNITYMIELLQGAQLTVAGEELPPITICIPNNDAISALLQSFGVSIETALAALDANSLPAAIQERLNSLILYHVIPSGVLTPAELGAEGEVPTGLEGFTLQFNSEGTVITTPTGTSNVVASGESDGAAYLTIDAALLPAQFADIPQTTTADAQAILASLYQHHASPAAE</sequence>
<reference evidence="2" key="1">
    <citation type="submission" date="2021-01" db="EMBL/GenBank/DDBJ databases">
        <authorList>
            <person name="Eckstrom K.M.E."/>
        </authorList>
    </citation>
    <scope>NUCLEOTIDE SEQUENCE</scope>
    <source>
        <strain evidence="2">UVCC 0001</strain>
    </source>
</reference>
<gene>
    <name evidence="2" type="ORF">QBZ16_002810</name>
</gene>
<dbReference type="EMBL" id="JASFZW010000003">
    <property type="protein sequence ID" value="KAK2079119.1"/>
    <property type="molecule type" value="Genomic_DNA"/>
</dbReference>
<organism evidence="2 3">
    <name type="scientific">Prototheca wickerhamii</name>
    <dbReference type="NCBI Taxonomy" id="3111"/>
    <lineage>
        <taxon>Eukaryota</taxon>
        <taxon>Viridiplantae</taxon>
        <taxon>Chlorophyta</taxon>
        <taxon>core chlorophytes</taxon>
        <taxon>Trebouxiophyceae</taxon>
        <taxon>Chlorellales</taxon>
        <taxon>Chlorellaceae</taxon>
        <taxon>Prototheca</taxon>
    </lineage>
</organism>
<proteinExistence type="predicted"/>
<dbReference type="Pfam" id="PF02469">
    <property type="entry name" value="Fasciclin"/>
    <property type="match status" value="1"/>
</dbReference>
<evidence type="ECO:0000313" key="2">
    <source>
        <dbReference type="EMBL" id="KAK2079119.1"/>
    </source>
</evidence>
<evidence type="ECO:0000313" key="3">
    <source>
        <dbReference type="Proteomes" id="UP001255856"/>
    </source>
</evidence>
<dbReference type="SMART" id="SM00554">
    <property type="entry name" value="FAS1"/>
    <property type="match status" value="1"/>
</dbReference>
<dbReference type="InterPro" id="IPR036378">
    <property type="entry name" value="FAS1_dom_sf"/>
</dbReference>
<accession>A0AAD9IL18</accession>
<dbReference type="InterPro" id="IPR000782">
    <property type="entry name" value="FAS1_domain"/>
</dbReference>
<dbReference type="Proteomes" id="UP001255856">
    <property type="component" value="Unassembled WGS sequence"/>
</dbReference>
<dbReference type="SUPFAM" id="SSF82153">
    <property type="entry name" value="FAS1 domain"/>
    <property type="match status" value="1"/>
</dbReference>
<evidence type="ECO:0000259" key="1">
    <source>
        <dbReference type="PROSITE" id="PS50213"/>
    </source>
</evidence>
<name>A0AAD9IL18_PROWI</name>
<dbReference type="Gene3D" id="2.30.180.10">
    <property type="entry name" value="FAS1 domain"/>
    <property type="match status" value="1"/>
</dbReference>
<comment type="caution">
    <text evidence="2">The sequence shown here is derived from an EMBL/GenBank/DDBJ whole genome shotgun (WGS) entry which is preliminary data.</text>
</comment>